<feature type="transmembrane region" description="Helical" evidence="1">
    <location>
        <begin position="210"/>
        <end position="230"/>
    </location>
</feature>
<dbReference type="GO" id="GO:0016020">
    <property type="term" value="C:membrane"/>
    <property type="evidence" value="ECO:0007669"/>
    <property type="project" value="UniProtKB-SubCell"/>
</dbReference>
<gene>
    <name evidence="2" type="ORF">ENW66_03370</name>
</gene>
<keyword evidence="1" id="KW-1133">Transmembrane helix</keyword>
<feature type="transmembrane region" description="Helical" evidence="1">
    <location>
        <begin position="158"/>
        <end position="180"/>
    </location>
</feature>
<dbReference type="GO" id="GO:0140359">
    <property type="term" value="F:ABC-type transporter activity"/>
    <property type="evidence" value="ECO:0007669"/>
    <property type="project" value="InterPro"/>
</dbReference>
<keyword evidence="1" id="KW-0472">Membrane</keyword>
<name>A0A7C3M9Z1_ARCFL</name>
<evidence type="ECO:0000313" key="2">
    <source>
        <dbReference type="EMBL" id="HFW31978.1"/>
    </source>
</evidence>
<protein>
    <submittedName>
        <fullName evidence="2">ABC transporter permease</fullName>
    </submittedName>
</protein>
<feature type="transmembrane region" description="Helical" evidence="1">
    <location>
        <begin position="242"/>
        <end position="260"/>
    </location>
</feature>
<feature type="transmembrane region" description="Helical" evidence="1">
    <location>
        <begin position="269"/>
        <end position="286"/>
    </location>
</feature>
<accession>A0A7C3M9Z1</accession>
<feature type="transmembrane region" description="Helical" evidence="1">
    <location>
        <begin position="306"/>
        <end position="326"/>
    </location>
</feature>
<keyword evidence="1" id="KW-0812">Transmembrane</keyword>
<proteinExistence type="predicted"/>
<sequence>MLEIVKKDLKLMFRERTFVSIVFLMVFVAGISSIVTFGLIMLYNPDYLGFYGSSKVAVAGECFTERCYDEKTAMELFKSGKVDAVLIVSDLNGIKYVDVIVPDDEIKAAQVLGYIKKLLTDYEERLRSVYGVPNLEMKVYSGSKEIEIPSGSSTVFKFIYLILIPLLSITTAVVAAGMTIDSVCEEIQSRSIEVLLSTPLTPFKISISKVASPMIFSSLVTALWLMLLALNKVDIVNPLPAFAISISITAFFVSAGYIMAAKLRDRERAQLLFSILAAGSLPLMVTKYNSPAVMVGRIAAGAEIDFVIATIFSVASFALLAASPFIGKIDRV</sequence>
<comment type="caution">
    <text evidence="2">The sequence shown here is derived from an EMBL/GenBank/DDBJ whole genome shotgun (WGS) entry which is preliminary data.</text>
</comment>
<organism evidence="2">
    <name type="scientific">Archaeoglobus fulgidus</name>
    <dbReference type="NCBI Taxonomy" id="2234"/>
    <lineage>
        <taxon>Archaea</taxon>
        <taxon>Methanobacteriati</taxon>
        <taxon>Methanobacteriota</taxon>
        <taxon>Archaeoglobi</taxon>
        <taxon>Archaeoglobales</taxon>
        <taxon>Archaeoglobaceae</taxon>
        <taxon>Archaeoglobus</taxon>
    </lineage>
</organism>
<reference evidence="2" key="1">
    <citation type="journal article" date="2020" name="mSystems">
        <title>Genome- and Community-Level Interaction Insights into Carbon Utilization and Element Cycling Functions of Hydrothermarchaeota in Hydrothermal Sediment.</title>
        <authorList>
            <person name="Zhou Z."/>
            <person name="Liu Y."/>
            <person name="Xu W."/>
            <person name="Pan J."/>
            <person name="Luo Z.H."/>
            <person name="Li M."/>
        </authorList>
    </citation>
    <scope>NUCLEOTIDE SEQUENCE [LARGE SCALE GENOMIC DNA]</scope>
    <source>
        <strain evidence="2">SpSt-87</strain>
    </source>
</reference>
<feature type="transmembrane region" description="Helical" evidence="1">
    <location>
        <begin position="21"/>
        <end position="43"/>
    </location>
</feature>
<dbReference type="EMBL" id="DTLB01000017">
    <property type="protein sequence ID" value="HFW31978.1"/>
    <property type="molecule type" value="Genomic_DNA"/>
</dbReference>
<evidence type="ECO:0000256" key="1">
    <source>
        <dbReference type="SAM" id="Phobius"/>
    </source>
</evidence>
<dbReference type="Pfam" id="PF12679">
    <property type="entry name" value="ABC2_membrane_2"/>
    <property type="match status" value="1"/>
</dbReference>
<dbReference type="AlphaFoldDB" id="A0A7C3M9Z1"/>